<dbReference type="EMBL" id="QKWP01000222">
    <property type="protein sequence ID" value="RIB24301.1"/>
    <property type="molecule type" value="Genomic_DNA"/>
</dbReference>
<gene>
    <name evidence="2" type="ORF">C2G38_2168958</name>
</gene>
<evidence type="ECO:0000313" key="2">
    <source>
        <dbReference type="EMBL" id="RIB24301.1"/>
    </source>
</evidence>
<dbReference type="OrthoDB" id="2410854at2759"/>
<feature type="region of interest" description="Disordered" evidence="1">
    <location>
        <begin position="123"/>
        <end position="143"/>
    </location>
</feature>
<proteinExistence type="predicted"/>
<sequence>MHSRIRAYTTKYSTIDEIIREAFVIDSHCHDQFKEAFQNFKKYSYTQSRLGYQDTNFKSFHYYLLALEITISTNQLPCKYFTKKIPSLINCDLCNTFLQNQYEAEVLICEKGANILTEDDIPVDLDNDENNENENNNNNNNNNNDVVEILNLVLSEKDKIEQEFTDKLVNYQFG</sequence>
<comment type="caution">
    <text evidence="2">The sequence shown here is derived from an EMBL/GenBank/DDBJ whole genome shotgun (WGS) entry which is preliminary data.</text>
</comment>
<name>A0A397VRB6_9GLOM</name>
<protein>
    <submittedName>
        <fullName evidence="2">Uncharacterized protein</fullName>
    </submittedName>
</protein>
<reference evidence="2 3" key="1">
    <citation type="submission" date="2018-06" db="EMBL/GenBank/DDBJ databases">
        <title>Comparative genomics reveals the genomic features of Rhizophagus irregularis, R. cerebriforme, R. diaphanum and Gigaspora rosea, and their symbiotic lifestyle signature.</title>
        <authorList>
            <person name="Morin E."/>
            <person name="San Clemente H."/>
            <person name="Chen E.C.H."/>
            <person name="De La Providencia I."/>
            <person name="Hainaut M."/>
            <person name="Kuo A."/>
            <person name="Kohler A."/>
            <person name="Murat C."/>
            <person name="Tang N."/>
            <person name="Roy S."/>
            <person name="Loubradou J."/>
            <person name="Henrissat B."/>
            <person name="Grigoriev I.V."/>
            <person name="Corradi N."/>
            <person name="Roux C."/>
            <person name="Martin F.M."/>
        </authorList>
    </citation>
    <scope>NUCLEOTIDE SEQUENCE [LARGE SCALE GENOMIC DNA]</scope>
    <source>
        <strain evidence="2 3">DAOM 194757</strain>
    </source>
</reference>
<organism evidence="2 3">
    <name type="scientific">Gigaspora rosea</name>
    <dbReference type="NCBI Taxonomy" id="44941"/>
    <lineage>
        <taxon>Eukaryota</taxon>
        <taxon>Fungi</taxon>
        <taxon>Fungi incertae sedis</taxon>
        <taxon>Mucoromycota</taxon>
        <taxon>Glomeromycotina</taxon>
        <taxon>Glomeromycetes</taxon>
        <taxon>Diversisporales</taxon>
        <taxon>Gigasporaceae</taxon>
        <taxon>Gigaspora</taxon>
    </lineage>
</organism>
<dbReference type="Proteomes" id="UP000266673">
    <property type="component" value="Unassembled WGS sequence"/>
</dbReference>
<dbReference type="AlphaFoldDB" id="A0A397VRB6"/>
<evidence type="ECO:0000256" key="1">
    <source>
        <dbReference type="SAM" id="MobiDB-lite"/>
    </source>
</evidence>
<feature type="compositionally biased region" description="Acidic residues" evidence="1">
    <location>
        <begin position="123"/>
        <end position="132"/>
    </location>
</feature>
<keyword evidence="3" id="KW-1185">Reference proteome</keyword>
<feature type="compositionally biased region" description="Low complexity" evidence="1">
    <location>
        <begin position="133"/>
        <end position="143"/>
    </location>
</feature>
<accession>A0A397VRB6</accession>
<evidence type="ECO:0000313" key="3">
    <source>
        <dbReference type="Proteomes" id="UP000266673"/>
    </source>
</evidence>